<dbReference type="PANTHER" id="PTHR35337">
    <property type="entry name" value="SLR1478 PROTEIN"/>
    <property type="match status" value="1"/>
</dbReference>
<keyword evidence="1" id="KW-1133">Transmembrane helix</keyword>
<dbReference type="InterPro" id="IPR002798">
    <property type="entry name" value="SpoIIM-like"/>
</dbReference>
<evidence type="ECO:0000256" key="1">
    <source>
        <dbReference type="SAM" id="Phobius"/>
    </source>
</evidence>
<keyword evidence="1" id="KW-0812">Transmembrane</keyword>
<organism evidence="2 3">
    <name type="scientific">Actinomadura logoneensis</name>
    <dbReference type="NCBI Taxonomy" id="2293572"/>
    <lineage>
        <taxon>Bacteria</taxon>
        <taxon>Bacillati</taxon>
        <taxon>Actinomycetota</taxon>
        <taxon>Actinomycetes</taxon>
        <taxon>Streptosporangiales</taxon>
        <taxon>Thermomonosporaceae</taxon>
        <taxon>Actinomadura</taxon>
    </lineage>
</organism>
<dbReference type="EMBL" id="QURH01000205">
    <property type="protein sequence ID" value="RFU41515.1"/>
    <property type="molecule type" value="Genomic_DNA"/>
</dbReference>
<feature type="transmembrane region" description="Helical" evidence="1">
    <location>
        <begin position="209"/>
        <end position="237"/>
    </location>
</feature>
<dbReference type="Pfam" id="PF01944">
    <property type="entry name" value="SpoIIM"/>
    <property type="match status" value="1"/>
</dbReference>
<feature type="transmembrane region" description="Helical" evidence="1">
    <location>
        <begin position="258"/>
        <end position="275"/>
    </location>
</feature>
<sequence>MDVDAYVAAHNAEWQRLEKLINSSRKRTGAEIDELVELYQRTATHLSAIRSSAPDPALVARLSSLVARGRAAVAGAQAPMWRDMTRFVTVSFPAAAYRMRWWWIGNAVLGNLLSLALAIWIVHNPTVQATLLAPHEIRELVDHDFANYYTEHSAASFAFQVWINNAWVSATALIFGILLGIPTVLVLLTNQLNLGVNAGLMFAYGKGDVFFGLILPHGLLELTAVYLACGAGLKLGWTIIDPGPRTRARALAEEGRSLASIALGLIGVLLVSGLIEGFVTGYVHTTWLRVGIGVIAEGTFLAYVITLGRRATRSGETGDSLDQPAVAPAVG</sequence>
<dbReference type="AlphaFoldDB" id="A0A372JND0"/>
<dbReference type="OrthoDB" id="5243448at2"/>
<accession>A0A372JND0</accession>
<reference evidence="2 3" key="1">
    <citation type="submission" date="2018-08" db="EMBL/GenBank/DDBJ databases">
        <title>Actinomadura jelena sp. nov., a novel Actinomycete isolated from soil in Chad.</title>
        <authorList>
            <person name="Shi L."/>
        </authorList>
    </citation>
    <scope>NUCLEOTIDE SEQUENCE [LARGE SCALE GENOMIC DNA]</scope>
    <source>
        <strain evidence="2 3">NEAU-G17</strain>
    </source>
</reference>
<keyword evidence="1" id="KW-0472">Membrane</keyword>
<keyword evidence="3" id="KW-1185">Reference proteome</keyword>
<comment type="caution">
    <text evidence="2">The sequence shown here is derived from an EMBL/GenBank/DDBJ whole genome shotgun (WGS) entry which is preliminary data.</text>
</comment>
<dbReference type="Proteomes" id="UP000261811">
    <property type="component" value="Unassembled WGS sequence"/>
</dbReference>
<evidence type="ECO:0000313" key="2">
    <source>
        <dbReference type="EMBL" id="RFU41515.1"/>
    </source>
</evidence>
<feature type="transmembrane region" description="Helical" evidence="1">
    <location>
        <begin position="287"/>
        <end position="305"/>
    </location>
</feature>
<name>A0A372JND0_9ACTN</name>
<gene>
    <name evidence="2" type="ORF">DZF91_11350</name>
</gene>
<proteinExistence type="predicted"/>
<protein>
    <submittedName>
        <fullName evidence="2">Stage II sporulation protein M</fullName>
    </submittedName>
</protein>
<evidence type="ECO:0000313" key="3">
    <source>
        <dbReference type="Proteomes" id="UP000261811"/>
    </source>
</evidence>
<dbReference type="RefSeq" id="WP_117357436.1">
    <property type="nucleotide sequence ID" value="NZ_QURH01000205.1"/>
</dbReference>
<feature type="transmembrane region" description="Helical" evidence="1">
    <location>
        <begin position="166"/>
        <end position="189"/>
    </location>
</feature>
<dbReference type="PANTHER" id="PTHR35337:SF1">
    <property type="entry name" value="SLR1478 PROTEIN"/>
    <property type="match status" value="1"/>
</dbReference>
<feature type="transmembrane region" description="Helical" evidence="1">
    <location>
        <begin position="101"/>
        <end position="122"/>
    </location>
</feature>